<dbReference type="Gene3D" id="3.20.20.70">
    <property type="entry name" value="Aldolase class I"/>
    <property type="match status" value="1"/>
</dbReference>
<dbReference type="InterPro" id="IPR043594">
    <property type="entry name" value="HMGL"/>
</dbReference>
<organism evidence="5 6">
    <name type="scientific">Aurantiacibacter zhengii</name>
    <dbReference type="NCBI Taxonomy" id="2307003"/>
    <lineage>
        <taxon>Bacteria</taxon>
        <taxon>Pseudomonadati</taxon>
        <taxon>Pseudomonadota</taxon>
        <taxon>Alphaproteobacteria</taxon>
        <taxon>Sphingomonadales</taxon>
        <taxon>Erythrobacteraceae</taxon>
        <taxon>Aurantiacibacter</taxon>
    </lineage>
</organism>
<dbReference type="Proteomes" id="UP000286576">
    <property type="component" value="Unassembled WGS sequence"/>
</dbReference>
<gene>
    <name evidence="5" type="ORF">D2V07_06620</name>
</gene>
<feature type="domain" description="Pyruvate carboxyltransferase" evidence="4">
    <location>
        <begin position="7"/>
        <end position="275"/>
    </location>
</feature>
<evidence type="ECO:0000256" key="3">
    <source>
        <dbReference type="ARBA" id="ARBA00023239"/>
    </source>
</evidence>
<dbReference type="PANTHER" id="PTHR42738:SF7">
    <property type="entry name" value="HYDROXYMETHYLGLUTARYL-COA LYASE"/>
    <property type="match status" value="1"/>
</dbReference>
<protein>
    <submittedName>
        <fullName evidence="5">Hydroxymethylglutaryl-CoA lyase</fullName>
    </submittedName>
</protein>
<keyword evidence="3 5" id="KW-0456">Lyase</keyword>
<dbReference type="EMBL" id="QXFL01000002">
    <property type="protein sequence ID" value="RIV87971.1"/>
    <property type="molecule type" value="Genomic_DNA"/>
</dbReference>
<dbReference type="NCBIfam" id="NF004283">
    <property type="entry name" value="PRK05692.1"/>
    <property type="match status" value="1"/>
</dbReference>
<evidence type="ECO:0000313" key="6">
    <source>
        <dbReference type="Proteomes" id="UP000286576"/>
    </source>
</evidence>
<comment type="caution">
    <text evidence="5">The sequence shown here is derived from an EMBL/GenBank/DDBJ whole genome shotgun (WGS) entry which is preliminary data.</text>
</comment>
<reference evidence="5 6" key="1">
    <citation type="submission" date="2018-08" db="EMBL/GenBank/DDBJ databases">
        <title>Erythrobacter zhengii sp.nov., a bacterium isolated from deep-sea sediment.</title>
        <authorList>
            <person name="Fang C."/>
            <person name="Wu Y.-H."/>
            <person name="Sun C."/>
            <person name="Wang H."/>
            <person name="Cheng H."/>
            <person name="Meng F.-X."/>
            <person name="Wang C.-S."/>
            <person name="Xu X.-W."/>
        </authorList>
    </citation>
    <scope>NUCLEOTIDE SEQUENCE [LARGE SCALE GENOMIC DNA]</scope>
    <source>
        <strain evidence="5 6">V18</strain>
    </source>
</reference>
<keyword evidence="2" id="KW-0479">Metal-binding</keyword>
<dbReference type="InterPro" id="IPR000891">
    <property type="entry name" value="PYR_CT"/>
</dbReference>
<dbReference type="CDD" id="cd07938">
    <property type="entry name" value="DRE_TIM_HMGL"/>
    <property type="match status" value="1"/>
</dbReference>
<dbReference type="GO" id="GO:0004419">
    <property type="term" value="F:hydroxymethylglutaryl-CoA lyase activity"/>
    <property type="evidence" value="ECO:0007669"/>
    <property type="project" value="TreeGrafter"/>
</dbReference>
<dbReference type="AlphaFoldDB" id="A0A418NV97"/>
<dbReference type="SUPFAM" id="SSF51569">
    <property type="entry name" value="Aldolase"/>
    <property type="match status" value="1"/>
</dbReference>
<dbReference type="GO" id="GO:0006552">
    <property type="term" value="P:L-leucine catabolic process"/>
    <property type="evidence" value="ECO:0007669"/>
    <property type="project" value="TreeGrafter"/>
</dbReference>
<dbReference type="GO" id="GO:0046872">
    <property type="term" value="F:metal ion binding"/>
    <property type="evidence" value="ECO:0007669"/>
    <property type="project" value="UniProtKB-KW"/>
</dbReference>
<keyword evidence="6" id="KW-1185">Reference proteome</keyword>
<sequence length="308" mass="32492">MTTSQAATIVEVGPRDGFQSIAQQIPTARKIDFIQRLYDCGIRRVEATAFVSETAVPQLADAAEVMAAAEALPGMDAQVLVPNLRHAERALAAGSKHLAFVLSASEKHNRSNVRRAPFESVEEYARIVDLLPQGTALRLNVATAFDCPYDGAMEPDTTFALLDALIDIKPDAEICPCDTTGRVTPDRVGALLSQAIRRYPQVKSWAYHGHDTYGLGLANVLAAWQAGVRTIDAAFAGLGGCPFAPGATGNVSTEDVVWMFEAMNVSTGIDIAALVPVACDGASIPGGVAGGRVRDALNPAKPCEDATS</sequence>
<dbReference type="RefSeq" id="WP_119585910.1">
    <property type="nucleotide sequence ID" value="NZ_CAWODQ010000012.1"/>
</dbReference>
<accession>A0A418NV97</accession>
<name>A0A418NV97_9SPHN</name>
<dbReference type="InterPro" id="IPR013785">
    <property type="entry name" value="Aldolase_TIM"/>
</dbReference>
<dbReference type="OrthoDB" id="9784013at2"/>
<evidence type="ECO:0000256" key="1">
    <source>
        <dbReference type="ARBA" id="ARBA00009405"/>
    </source>
</evidence>
<proteinExistence type="inferred from homology"/>
<evidence type="ECO:0000313" key="5">
    <source>
        <dbReference type="EMBL" id="RIV87971.1"/>
    </source>
</evidence>
<evidence type="ECO:0000259" key="4">
    <source>
        <dbReference type="PROSITE" id="PS50991"/>
    </source>
</evidence>
<dbReference type="PANTHER" id="PTHR42738">
    <property type="entry name" value="HYDROXYMETHYLGLUTARYL-COA LYASE"/>
    <property type="match status" value="1"/>
</dbReference>
<dbReference type="GO" id="GO:0046951">
    <property type="term" value="P:ketone body biosynthetic process"/>
    <property type="evidence" value="ECO:0007669"/>
    <property type="project" value="TreeGrafter"/>
</dbReference>
<dbReference type="PROSITE" id="PS50991">
    <property type="entry name" value="PYR_CT"/>
    <property type="match status" value="1"/>
</dbReference>
<comment type="similarity">
    <text evidence="1">Belongs to the HMG-CoA lyase family.</text>
</comment>
<dbReference type="Pfam" id="PF00682">
    <property type="entry name" value="HMGL-like"/>
    <property type="match status" value="1"/>
</dbReference>
<evidence type="ECO:0000256" key="2">
    <source>
        <dbReference type="ARBA" id="ARBA00022723"/>
    </source>
</evidence>